<name>A0A1T0C7U4_9GAMM</name>
<dbReference type="Proteomes" id="UP000191094">
    <property type="component" value="Unassembled WGS sequence"/>
</dbReference>
<dbReference type="HAMAP" id="MF_00122">
    <property type="entry name" value="GatC"/>
    <property type="match status" value="1"/>
</dbReference>
<keyword evidence="3" id="KW-1185">Reference proteome</keyword>
<dbReference type="Pfam" id="PF02686">
    <property type="entry name" value="GatC"/>
    <property type="match status" value="1"/>
</dbReference>
<dbReference type="NCBIfam" id="TIGR00135">
    <property type="entry name" value="gatC"/>
    <property type="match status" value="1"/>
</dbReference>
<comment type="subunit">
    <text evidence="1">Heterotrimer of A, B and C subunits.</text>
</comment>
<dbReference type="STRING" id="90241.B0682_09070"/>
<sequence length="106" mass="11533">MIGVVMTNSKISSKDIFDIAKLSRLVVSKEQADSYAKALSKILAMMDILSNVDTDGIAPLTNVHDMTQPLRDDVMNAESLTINREKNQAIAPATADGLYLVPQVIE</sequence>
<dbReference type="GO" id="GO:0005524">
    <property type="term" value="F:ATP binding"/>
    <property type="evidence" value="ECO:0007669"/>
    <property type="project" value="UniProtKB-KW"/>
</dbReference>
<dbReference type="EMBL" id="MUYT01000018">
    <property type="protein sequence ID" value="OOS18373.1"/>
    <property type="molecule type" value="Genomic_DNA"/>
</dbReference>
<dbReference type="EC" id="6.3.5.-" evidence="1"/>
<dbReference type="Gene3D" id="1.10.20.60">
    <property type="entry name" value="Glu-tRNAGln amidotransferase C subunit, N-terminal domain"/>
    <property type="match status" value="1"/>
</dbReference>
<keyword evidence="1" id="KW-0648">Protein biosynthesis</keyword>
<keyword evidence="1" id="KW-0067">ATP-binding</keyword>
<proteinExistence type="inferred from homology"/>
<dbReference type="GO" id="GO:0016740">
    <property type="term" value="F:transferase activity"/>
    <property type="evidence" value="ECO:0007669"/>
    <property type="project" value="UniProtKB-KW"/>
</dbReference>
<comment type="catalytic activity">
    <reaction evidence="1">
        <text>L-glutamyl-tRNA(Gln) + L-glutamine + ATP + H2O = L-glutaminyl-tRNA(Gln) + L-glutamate + ADP + phosphate + H(+)</text>
        <dbReference type="Rhea" id="RHEA:17521"/>
        <dbReference type="Rhea" id="RHEA-COMP:9681"/>
        <dbReference type="Rhea" id="RHEA-COMP:9684"/>
        <dbReference type="ChEBI" id="CHEBI:15377"/>
        <dbReference type="ChEBI" id="CHEBI:15378"/>
        <dbReference type="ChEBI" id="CHEBI:29985"/>
        <dbReference type="ChEBI" id="CHEBI:30616"/>
        <dbReference type="ChEBI" id="CHEBI:43474"/>
        <dbReference type="ChEBI" id="CHEBI:58359"/>
        <dbReference type="ChEBI" id="CHEBI:78520"/>
        <dbReference type="ChEBI" id="CHEBI:78521"/>
        <dbReference type="ChEBI" id="CHEBI:456216"/>
    </reaction>
</comment>
<protein>
    <recommendedName>
        <fullName evidence="1">Aspartyl/glutamyl-tRNA(Asn/Gln) amidotransferase subunit C</fullName>
        <shortName evidence="1">Asp/Glu-ADT subunit C</shortName>
        <ecNumber evidence="1">6.3.5.-</ecNumber>
    </recommendedName>
</protein>
<gene>
    <name evidence="1" type="primary">gatC</name>
    <name evidence="2" type="ORF">B0682_09070</name>
</gene>
<accession>A0A1T0C7U4</accession>
<dbReference type="GO" id="GO:0006450">
    <property type="term" value="P:regulation of translational fidelity"/>
    <property type="evidence" value="ECO:0007669"/>
    <property type="project" value="InterPro"/>
</dbReference>
<dbReference type="SUPFAM" id="SSF141000">
    <property type="entry name" value="Glu-tRNAGln amidotransferase C subunit"/>
    <property type="match status" value="1"/>
</dbReference>
<dbReference type="InterPro" id="IPR036113">
    <property type="entry name" value="Asp/Glu-ADT_sf_sub_c"/>
</dbReference>
<organism evidence="2 3">
    <name type="scientific">Lwoffella lincolnii</name>
    <dbReference type="NCBI Taxonomy" id="90241"/>
    <lineage>
        <taxon>Bacteria</taxon>
        <taxon>Pseudomonadati</taxon>
        <taxon>Pseudomonadota</taxon>
        <taxon>Gammaproteobacteria</taxon>
        <taxon>Moraxellales</taxon>
        <taxon>Moraxellaceae</taxon>
        <taxon>Lwoffella</taxon>
    </lineage>
</organism>
<dbReference type="GO" id="GO:0070681">
    <property type="term" value="P:glutaminyl-tRNAGln biosynthesis via transamidation"/>
    <property type="evidence" value="ECO:0007669"/>
    <property type="project" value="TreeGrafter"/>
</dbReference>
<dbReference type="InterPro" id="IPR003837">
    <property type="entry name" value="GatC"/>
</dbReference>
<dbReference type="PANTHER" id="PTHR15004">
    <property type="entry name" value="GLUTAMYL-TRNA(GLN) AMIDOTRANSFERASE SUBUNIT C, MITOCHONDRIAL"/>
    <property type="match status" value="1"/>
</dbReference>
<evidence type="ECO:0000313" key="2">
    <source>
        <dbReference type="EMBL" id="OOS18373.1"/>
    </source>
</evidence>
<keyword evidence="1" id="KW-0436">Ligase</keyword>
<keyword evidence="1" id="KW-0547">Nucleotide-binding</keyword>
<dbReference type="PANTHER" id="PTHR15004:SF0">
    <property type="entry name" value="GLUTAMYL-TRNA(GLN) AMIDOTRANSFERASE SUBUNIT C, MITOCHONDRIAL"/>
    <property type="match status" value="1"/>
</dbReference>
<keyword evidence="2" id="KW-0808">Transferase</keyword>
<comment type="similarity">
    <text evidence="1">Belongs to the GatC family.</text>
</comment>
<evidence type="ECO:0000313" key="3">
    <source>
        <dbReference type="Proteomes" id="UP000191094"/>
    </source>
</evidence>
<dbReference type="AlphaFoldDB" id="A0A1T0C7U4"/>
<dbReference type="GO" id="GO:0050567">
    <property type="term" value="F:glutaminyl-tRNA synthase (glutamine-hydrolyzing) activity"/>
    <property type="evidence" value="ECO:0007669"/>
    <property type="project" value="UniProtKB-UniRule"/>
</dbReference>
<reference evidence="2 3" key="1">
    <citation type="submission" date="2017-02" db="EMBL/GenBank/DDBJ databases">
        <title>Draft genome sequence of Moraxella lincolnii CCUG 9405T type strain.</title>
        <authorList>
            <person name="Salva-Serra F."/>
            <person name="Engstrom-Jakobsson H."/>
            <person name="Thorell K."/>
            <person name="Jaen-Luchoro D."/>
            <person name="Gonzales-Siles L."/>
            <person name="Karlsson R."/>
            <person name="Yazdan S."/>
            <person name="Boulund F."/>
            <person name="Johnning A."/>
            <person name="Engstrand L."/>
            <person name="Kristiansson E."/>
            <person name="Moore E."/>
        </authorList>
    </citation>
    <scope>NUCLEOTIDE SEQUENCE [LARGE SCALE GENOMIC DNA]</scope>
    <source>
        <strain evidence="2 3">CCUG 9405</strain>
    </source>
</reference>
<dbReference type="GO" id="GO:0006412">
    <property type="term" value="P:translation"/>
    <property type="evidence" value="ECO:0007669"/>
    <property type="project" value="UniProtKB-UniRule"/>
</dbReference>
<comment type="caution">
    <text evidence="2">The sequence shown here is derived from an EMBL/GenBank/DDBJ whole genome shotgun (WGS) entry which is preliminary data.</text>
</comment>
<dbReference type="GO" id="GO:0050566">
    <property type="term" value="F:asparaginyl-tRNA synthase (glutamine-hydrolyzing) activity"/>
    <property type="evidence" value="ECO:0007669"/>
    <property type="project" value="RHEA"/>
</dbReference>
<comment type="catalytic activity">
    <reaction evidence="1">
        <text>L-aspartyl-tRNA(Asn) + L-glutamine + ATP + H2O = L-asparaginyl-tRNA(Asn) + L-glutamate + ADP + phosphate + 2 H(+)</text>
        <dbReference type="Rhea" id="RHEA:14513"/>
        <dbReference type="Rhea" id="RHEA-COMP:9674"/>
        <dbReference type="Rhea" id="RHEA-COMP:9677"/>
        <dbReference type="ChEBI" id="CHEBI:15377"/>
        <dbReference type="ChEBI" id="CHEBI:15378"/>
        <dbReference type="ChEBI" id="CHEBI:29985"/>
        <dbReference type="ChEBI" id="CHEBI:30616"/>
        <dbReference type="ChEBI" id="CHEBI:43474"/>
        <dbReference type="ChEBI" id="CHEBI:58359"/>
        <dbReference type="ChEBI" id="CHEBI:78515"/>
        <dbReference type="ChEBI" id="CHEBI:78516"/>
        <dbReference type="ChEBI" id="CHEBI:456216"/>
    </reaction>
</comment>
<evidence type="ECO:0000256" key="1">
    <source>
        <dbReference type="HAMAP-Rule" id="MF_00122"/>
    </source>
</evidence>
<comment type="function">
    <text evidence="1">Allows the formation of correctly charged Asn-tRNA(Asn) or Gln-tRNA(Gln) through the transamidation of misacylated Asp-tRNA(Asn) or Glu-tRNA(Gln) in organisms which lack either or both of asparaginyl-tRNA or glutaminyl-tRNA synthetases. The reaction takes place in the presence of glutamine and ATP through an activated phospho-Asp-tRNA(Asn) or phospho-Glu-tRNA(Gln).</text>
</comment>